<evidence type="ECO:0000256" key="1">
    <source>
        <dbReference type="ARBA" id="ARBA00022722"/>
    </source>
</evidence>
<keyword evidence="1" id="KW-0540">Nuclease</keyword>
<dbReference type="InterPro" id="IPR006084">
    <property type="entry name" value="XPG/Rad2"/>
</dbReference>
<dbReference type="PANTHER" id="PTHR11081">
    <property type="entry name" value="FLAP ENDONUCLEASE FAMILY MEMBER"/>
    <property type="match status" value="1"/>
</dbReference>
<feature type="compositionally biased region" description="Low complexity" evidence="3">
    <location>
        <begin position="710"/>
        <end position="728"/>
    </location>
</feature>
<keyword evidence="2" id="KW-0378">Hydrolase</keyword>
<feature type="region of interest" description="Disordered" evidence="3">
    <location>
        <begin position="444"/>
        <end position="759"/>
    </location>
</feature>
<dbReference type="InterPro" id="IPR029060">
    <property type="entry name" value="PIN-like_dom_sf"/>
</dbReference>
<dbReference type="SUPFAM" id="SSF47807">
    <property type="entry name" value="5' to 3' exonuclease, C-terminal subdomain"/>
    <property type="match status" value="1"/>
</dbReference>
<reference evidence="6 7" key="1">
    <citation type="submission" date="2012-10" db="EMBL/GenBank/DDBJ databases">
        <title>Genome sequencing and analysis of entomopathogenic fungi Beauveria bassiana D1-5.</title>
        <authorList>
            <person name="Li Q."/>
            <person name="Wang L."/>
            <person name="Zhang Z."/>
            <person name="Wang Q."/>
            <person name="Ren J."/>
            <person name="Wang M."/>
            <person name="Xu W."/>
            <person name="Wang J."/>
            <person name="Lu Y."/>
            <person name="Du Q."/>
            <person name="Sun Z."/>
        </authorList>
    </citation>
    <scope>NUCLEOTIDE SEQUENCE [LARGE SCALE GENOMIC DNA]</scope>
    <source>
        <strain evidence="6 7">D1-5</strain>
    </source>
</reference>
<organism evidence="6 7">
    <name type="scientific">Beauveria bassiana D1-5</name>
    <dbReference type="NCBI Taxonomy" id="1245745"/>
    <lineage>
        <taxon>Eukaryota</taxon>
        <taxon>Fungi</taxon>
        <taxon>Dikarya</taxon>
        <taxon>Ascomycota</taxon>
        <taxon>Pezizomycotina</taxon>
        <taxon>Sordariomycetes</taxon>
        <taxon>Hypocreomycetidae</taxon>
        <taxon>Hypocreales</taxon>
        <taxon>Cordycipitaceae</taxon>
        <taxon>Beauveria</taxon>
    </lineage>
</organism>
<accession>A0A0A2VX80</accession>
<feature type="domain" description="XPG-I" evidence="4">
    <location>
        <begin position="108"/>
        <end position="187"/>
    </location>
</feature>
<dbReference type="eggNOG" id="KOG2519">
    <property type="taxonomic scope" value="Eukaryota"/>
</dbReference>
<dbReference type="SUPFAM" id="SSF88723">
    <property type="entry name" value="PIN domain-like"/>
    <property type="match status" value="1"/>
</dbReference>
<dbReference type="SMART" id="SM00485">
    <property type="entry name" value="XPGN"/>
    <property type="match status" value="1"/>
</dbReference>
<evidence type="ECO:0000313" key="6">
    <source>
        <dbReference type="EMBL" id="KGQ12521.1"/>
    </source>
</evidence>
<gene>
    <name evidence="6" type="ORF">BBAD15_g1733</name>
</gene>
<evidence type="ECO:0000259" key="5">
    <source>
        <dbReference type="SMART" id="SM00485"/>
    </source>
</evidence>
<feature type="compositionally biased region" description="Polar residues" evidence="3">
    <location>
        <begin position="514"/>
        <end position="525"/>
    </location>
</feature>
<dbReference type="InterPro" id="IPR037316">
    <property type="entry name" value="Yen1_H3TH"/>
</dbReference>
<feature type="compositionally biased region" description="Low complexity" evidence="3">
    <location>
        <begin position="607"/>
        <end position="636"/>
    </location>
</feature>
<dbReference type="Gene3D" id="3.40.50.1010">
    <property type="entry name" value="5'-nuclease"/>
    <property type="match status" value="2"/>
</dbReference>
<feature type="domain" description="XPG N-terminal" evidence="5">
    <location>
        <begin position="1"/>
        <end position="95"/>
    </location>
</feature>
<dbReference type="GO" id="GO:0008821">
    <property type="term" value="F:crossover junction DNA endonuclease activity"/>
    <property type="evidence" value="ECO:0007669"/>
    <property type="project" value="InterPro"/>
</dbReference>
<feature type="compositionally biased region" description="Low complexity" evidence="3">
    <location>
        <begin position="542"/>
        <end position="553"/>
    </location>
</feature>
<evidence type="ECO:0000256" key="3">
    <source>
        <dbReference type="SAM" id="MobiDB-lite"/>
    </source>
</evidence>
<dbReference type="GO" id="GO:0017108">
    <property type="term" value="F:5'-flap endonuclease activity"/>
    <property type="evidence" value="ECO:0007669"/>
    <property type="project" value="TreeGrafter"/>
</dbReference>
<protein>
    <submittedName>
        <fullName evidence="6">Flap endonuclease GEN 1</fullName>
    </submittedName>
</protein>
<dbReference type="InterPro" id="IPR041177">
    <property type="entry name" value="GEN1_C"/>
</dbReference>
<dbReference type="InterPro" id="IPR006086">
    <property type="entry name" value="XPG-I_dom"/>
</dbReference>
<dbReference type="Pfam" id="PF00867">
    <property type="entry name" value="XPG_I"/>
    <property type="match status" value="1"/>
</dbReference>
<dbReference type="PRINTS" id="PR00853">
    <property type="entry name" value="XPGRADSUPER"/>
</dbReference>
<keyword evidence="6" id="KW-0255">Endonuclease</keyword>
<dbReference type="STRING" id="1245745.A0A0A2VX80"/>
<dbReference type="EMBL" id="ANFO01000111">
    <property type="protein sequence ID" value="KGQ12521.1"/>
    <property type="molecule type" value="Genomic_DNA"/>
</dbReference>
<dbReference type="HOGENOM" id="CLU_007575_0_0_1"/>
<dbReference type="GO" id="GO:0006281">
    <property type="term" value="P:DNA repair"/>
    <property type="evidence" value="ECO:0007669"/>
    <property type="project" value="UniProtKB-ARBA"/>
</dbReference>
<feature type="compositionally biased region" description="Basic residues" evidence="3">
    <location>
        <begin position="445"/>
        <end position="460"/>
    </location>
</feature>
<dbReference type="PANTHER" id="PTHR11081:SF75">
    <property type="entry name" value="ENDONUCLEASE, PUTATIVE (AFU_ORTHOLOGUE AFUA_3G13260)-RELATED"/>
    <property type="match status" value="1"/>
</dbReference>
<feature type="compositionally biased region" description="Pro residues" evidence="3">
    <location>
        <begin position="554"/>
        <end position="568"/>
    </location>
</feature>
<comment type="caution">
    <text evidence="6">The sequence shown here is derived from an EMBL/GenBank/DDBJ whole genome shotgun (WGS) entry which is preliminary data.</text>
</comment>
<sequence length="808" mass="87320">MGIKGIYGELGPGQRVSLSKLAADTLKAEGRPLRIAIDVAIWQFQAQAARGGTNPAIRTLFYRLVRLLAIPVQPIFVFDGPNKPTTKRNKRSGRGDGVANSQAKRLIRLFGLPALDAPGEAEAECALLQRHGIVDAVLSEDVDIIMFGCTKTLRNWSAEGKAVTAPTHVSLYDTAAVANHGLDRQGMVLVALMSGGDYLPDGLPGCGVKVACEAANAGFGSSLCKLKTSDTASIDAWRAELRHELVTNESGHFRTKHKSLNIPDDFPNMEVLRYYTHPVVSPKTNLETIRQKLQPMTIDLASLREFTRETFDWDYREGAIKFIRVLGQAMLIQNLMQSRNLIQDITKRRTHFSTDATPELRLSYIPQEVVPIDLSTEVSEDISYGRAGLALNSDDEFAPSQATEAKTPQTFDVTVPELAWVLEDVTKHYAPESIHRFEAAEAAKALRKSPKKKQAKKAAKPAKDTGMPTGAIDSFFRISKKSDATTEGVTKAKPSPSRKKVPSSSTEAVIPSQELFSISKKSNVATKGVTKDKPSSPRKKVPSSSIETTTPSQELPPLPRPPKTPPPSQSKQTGAFATGSPDKGEARLHIPPRLSKSTVYSEAIVISSSPPRQTSPSSTAPFSQASTSQPAPAASSLHSQFAAAASPSGLKSGARRSVKPTKTAASRSAPKFKQTSLDFYTARKTTEPKSTEPALSCQSEKQLLDDSLDADSSLLSMSDMLPAEPSSPSRRRSQESQAASGDRSGSPTPSRRKKLLVPGAAGTLREIEVDVGQRDEVIAREEAKLAASNIKGKVTRWSDVSIIDLTEE</sequence>
<dbReference type="OrthoDB" id="2959108at2759"/>
<dbReference type="Pfam" id="PF18380">
    <property type="entry name" value="GEN1_C"/>
    <property type="match status" value="1"/>
</dbReference>
<proteinExistence type="predicted"/>
<dbReference type="AlphaFoldDB" id="A0A0A2VX80"/>
<dbReference type="CDD" id="cd09870">
    <property type="entry name" value="PIN_YEN1"/>
    <property type="match status" value="1"/>
</dbReference>
<dbReference type="Proteomes" id="UP000030106">
    <property type="component" value="Unassembled WGS sequence"/>
</dbReference>
<evidence type="ECO:0000256" key="2">
    <source>
        <dbReference type="ARBA" id="ARBA00022801"/>
    </source>
</evidence>
<dbReference type="InterPro" id="IPR006085">
    <property type="entry name" value="XPG_DNA_repair_N"/>
</dbReference>
<dbReference type="Pfam" id="PF00752">
    <property type="entry name" value="XPG_N"/>
    <property type="match status" value="1"/>
</dbReference>
<evidence type="ECO:0000259" key="4">
    <source>
        <dbReference type="SMART" id="SM00484"/>
    </source>
</evidence>
<dbReference type="CDD" id="cd09906">
    <property type="entry name" value="H3TH_YEN1"/>
    <property type="match status" value="1"/>
</dbReference>
<evidence type="ECO:0000313" key="7">
    <source>
        <dbReference type="Proteomes" id="UP000030106"/>
    </source>
</evidence>
<dbReference type="InterPro" id="IPR036279">
    <property type="entry name" value="5-3_exonuclease_C_sf"/>
</dbReference>
<dbReference type="FunFam" id="3.40.50.1010:FF:000051">
    <property type="entry name" value="Rad2-like endonuclease, putative (AFU_orthologue AFUA_3G13260)"/>
    <property type="match status" value="1"/>
</dbReference>
<dbReference type="FunFam" id="3.40.50.1010:FF:000037">
    <property type="entry name" value="Rad2-like endonuclease, putative (AFU_orthologue AFUA_3G13260)"/>
    <property type="match status" value="1"/>
</dbReference>
<dbReference type="SMART" id="SM00484">
    <property type="entry name" value="XPGI"/>
    <property type="match status" value="1"/>
</dbReference>
<name>A0A0A2VX80_BEABA</name>